<dbReference type="EMBL" id="JAMXQU010000009">
    <property type="protein sequence ID" value="MCO6160645.1"/>
    <property type="molecule type" value="Genomic_DNA"/>
</dbReference>
<accession>A0ABT1CIH1</accession>
<comment type="caution">
    <text evidence="1">The sequence shown here is derived from an EMBL/GenBank/DDBJ whole genome shotgun (WGS) entry which is preliminary data.</text>
</comment>
<protein>
    <submittedName>
        <fullName evidence="1">Uncharacterized protein</fullName>
    </submittedName>
</protein>
<dbReference type="Proteomes" id="UP001523401">
    <property type="component" value="Unassembled WGS sequence"/>
</dbReference>
<name>A0ABT1CIH1_9PROT</name>
<dbReference type="RefSeq" id="WP_252849706.1">
    <property type="nucleotide sequence ID" value="NZ_BAPW01000047.1"/>
</dbReference>
<sequence>MSGKWTPGPWWTSGEYEDDDFGCAVIAARTDCGPLPGNPTRGVVAWATGFGARSSEQSEYNARLIAQSPELAEALEAMIERFGHDIFTMTPEDRDLLTRAAAALAKAKGEGA</sequence>
<evidence type="ECO:0000313" key="1">
    <source>
        <dbReference type="EMBL" id="MCO6160645.1"/>
    </source>
</evidence>
<proteinExistence type="predicted"/>
<keyword evidence="2" id="KW-1185">Reference proteome</keyword>
<evidence type="ECO:0000313" key="2">
    <source>
        <dbReference type="Proteomes" id="UP001523401"/>
    </source>
</evidence>
<gene>
    <name evidence="1" type="ORF">NF685_11450</name>
</gene>
<reference evidence="1 2" key="1">
    <citation type="submission" date="2022-06" db="EMBL/GenBank/DDBJ databases">
        <title>Whole-genome of Asaia lannensis strain LMG 27011T.</title>
        <authorList>
            <person name="Sombolestani A."/>
        </authorList>
    </citation>
    <scope>NUCLEOTIDE SEQUENCE [LARGE SCALE GENOMIC DNA]</scope>
    <source>
        <strain evidence="1 2">NBRC 102526</strain>
    </source>
</reference>
<organism evidence="1 2">
    <name type="scientific">Asaia lannensis NBRC 102526</name>
    <dbReference type="NCBI Taxonomy" id="1307926"/>
    <lineage>
        <taxon>Bacteria</taxon>
        <taxon>Pseudomonadati</taxon>
        <taxon>Pseudomonadota</taxon>
        <taxon>Alphaproteobacteria</taxon>
        <taxon>Acetobacterales</taxon>
        <taxon>Acetobacteraceae</taxon>
        <taxon>Asaia</taxon>
    </lineage>
</organism>